<accession>A0A7S1J1P1</accession>
<dbReference type="EMBL" id="HBGA01109426">
    <property type="protein sequence ID" value="CAD9029645.1"/>
    <property type="molecule type" value="Transcribed_RNA"/>
</dbReference>
<organism evidence="2">
    <name type="scientific">Eutreptiella gymnastica</name>
    <dbReference type="NCBI Taxonomy" id="73025"/>
    <lineage>
        <taxon>Eukaryota</taxon>
        <taxon>Discoba</taxon>
        <taxon>Euglenozoa</taxon>
        <taxon>Euglenida</taxon>
        <taxon>Spirocuta</taxon>
        <taxon>Euglenophyceae</taxon>
        <taxon>Eutreptiales</taxon>
        <taxon>Eutreptiaceae</taxon>
        <taxon>Eutreptiella</taxon>
    </lineage>
</organism>
<feature type="region of interest" description="Disordered" evidence="1">
    <location>
        <begin position="77"/>
        <end position="117"/>
    </location>
</feature>
<gene>
    <name evidence="2" type="ORF">EGYM00392_LOCUS40782</name>
</gene>
<sequence>MDPQPLPTDPKLRQAWKLLPPVQQAGFRRLALRAREEQRQQLLRHRRFLHTCYAAGELPIRKHVTDVTPVTVTDAVTVTESQSSNSDDSDWSSSSSSSSSDSGLDGLDGEQPPPPSD</sequence>
<reference evidence="2" key="1">
    <citation type="submission" date="2021-01" db="EMBL/GenBank/DDBJ databases">
        <authorList>
            <person name="Corre E."/>
            <person name="Pelletier E."/>
            <person name="Niang G."/>
            <person name="Scheremetjew M."/>
            <person name="Finn R."/>
            <person name="Kale V."/>
            <person name="Holt S."/>
            <person name="Cochrane G."/>
            <person name="Meng A."/>
            <person name="Brown T."/>
            <person name="Cohen L."/>
        </authorList>
    </citation>
    <scope>NUCLEOTIDE SEQUENCE</scope>
    <source>
        <strain evidence="2">NIES-381</strain>
    </source>
</reference>
<dbReference type="AlphaFoldDB" id="A0A7S1J1P1"/>
<proteinExistence type="predicted"/>
<name>A0A7S1J1P1_9EUGL</name>
<protein>
    <submittedName>
        <fullName evidence="2">Uncharacterized protein</fullName>
    </submittedName>
</protein>
<evidence type="ECO:0000256" key="1">
    <source>
        <dbReference type="SAM" id="MobiDB-lite"/>
    </source>
</evidence>
<feature type="compositionally biased region" description="Low complexity" evidence="1">
    <location>
        <begin position="77"/>
        <end position="102"/>
    </location>
</feature>
<evidence type="ECO:0000313" key="2">
    <source>
        <dbReference type="EMBL" id="CAD9029645.1"/>
    </source>
</evidence>